<dbReference type="Gene3D" id="3.30.70.100">
    <property type="match status" value="1"/>
</dbReference>
<evidence type="ECO:0000259" key="2">
    <source>
        <dbReference type="Pfam" id="PF07110"/>
    </source>
</evidence>
<dbReference type="InterPro" id="IPR011008">
    <property type="entry name" value="Dimeric_a/b-barrel"/>
</dbReference>
<proteinExistence type="inferred from homology"/>
<dbReference type="InterPro" id="IPR009799">
    <property type="entry name" value="EthD_dom"/>
</dbReference>
<dbReference type="GeneID" id="37141645"/>
<dbReference type="EMBL" id="KZ821674">
    <property type="protein sequence ID" value="PYH87234.1"/>
    <property type="molecule type" value="Genomic_DNA"/>
</dbReference>
<comment type="similarity">
    <text evidence="1">Belongs to the tpcK family.</text>
</comment>
<protein>
    <recommendedName>
        <fullName evidence="2">EthD domain-containing protein</fullName>
    </recommendedName>
</protein>
<accession>A0A319CPT7</accession>
<dbReference type="SUPFAM" id="SSF54909">
    <property type="entry name" value="Dimeric alpha+beta barrel"/>
    <property type="match status" value="1"/>
</dbReference>
<name>A0A319CPT7_9EURO</name>
<dbReference type="RefSeq" id="XP_025497434.1">
    <property type="nucleotide sequence ID" value="XM_025638903.1"/>
</dbReference>
<organism evidence="3 4">
    <name type="scientific">Aspergillus uvarum CBS 121591</name>
    <dbReference type="NCBI Taxonomy" id="1448315"/>
    <lineage>
        <taxon>Eukaryota</taxon>
        <taxon>Fungi</taxon>
        <taxon>Dikarya</taxon>
        <taxon>Ascomycota</taxon>
        <taxon>Pezizomycotina</taxon>
        <taxon>Eurotiomycetes</taxon>
        <taxon>Eurotiomycetidae</taxon>
        <taxon>Eurotiales</taxon>
        <taxon>Aspergillaceae</taxon>
        <taxon>Aspergillus</taxon>
        <taxon>Aspergillus subgen. Circumdati</taxon>
    </lineage>
</organism>
<dbReference type="OrthoDB" id="3454835at2759"/>
<evidence type="ECO:0000256" key="1">
    <source>
        <dbReference type="ARBA" id="ARBA00005986"/>
    </source>
</evidence>
<evidence type="ECO:0000313" key="4">
    <source>
        <dbReference type="Proteomes" id="UP000248340"/>
    </source>
</evidence>
<keyword evidence="4" id="KW-1185">Reference proteome</keyword>
<gene>
    <name evidence="3" type="ORF">BO82DRAFT_397148</name>
</gene>
<dbReference type="Pfam" id="PF07110">
    <property type="entry name" value="EthD"/>
    <property type="match status" value="1"/>
</dbReference>
<dbReference type="Proteomes" id="UP000248340">
    <property type="component" value="Unassembled WGS sequence"/>
</dbReference>
<evidence type="ECO:0000313" key="3">
    <source>
        <dbReference type="EMBL" id="PYH87234.1"/>
    </source>
</evidence>
<reference evidence="3 4" key="1">
    <citation type="submission" date="2016-12" db="EMBL/GenBank/DDBJ databases">
        <title>The genomes of Aspergillus section Nigri reveals drivers in fungal speciation.</title>
        <authorList>
            <consortium name="DOE Joint Genome Institute"/>
            <person name="Vesth T.C."/>
            <person name="Nybo J."/>
            <person name="Theobald S."/>
            <person name="Brandl J."/>
            <person name="Frisvad J.C."/>
            <person name="Nielsen K.F."/>
            <person name="Lyhne E.K."/>
            <person name="Kogle M.E."/>
            <person name="Kuo A."/>
            <person name="Riley R."/>
            <person name="Clum A."/>
            <person name="Nolan M."/>
            <person name="Lipzen A."/>
            <person name="Salamov A."/>
            <person name="Henrissat B."/>
            <person name="Wiebenga A."/>
            <person name="De Vries R.P."/>
            <person name="Grigoriev I.V."/>
            <person name="Mortensen U.H."/>
            <person name="Andersen M.R."/>
            <person name="Baker S.E."/>
        </authorList>
    </citation>
    <scope>NUCLEOTIDE SEQUENCE [LARGE SCALE GENOMIC DNA]</scope>
    <source>
        <strain evidence="3 4">CBS 121591</strain>
    </source>
</reference>
<feature type="domain" description="EthD" evidence="2">
    <location>
        <begin position="18"/>
        <end position="58"/>
    </location>
</feature>
<dbReference type="GO" id="GO:0016491">
    <property type="term" value="F:oxidoreductase activity"/>
    <property type="evidence" value="ECO:0007669"/>
    <property type="project" value="InterPro"/>
</dbReference>
<dbReference type="AlphaFoldDB" id="A0A319CPT7"/>
<dbReference type="VEuPathDB" id="FungiDB:BO82DRAFT_397148"/>
<sequence>MAPTTEPLIRLTLRLKKREDITHEQFHHHWTHVHGPPVSDWLRPHGVIRYVQYHQPPELRAKAAALWDFLGADSISD</sequence>